<organism evidence="1 2">
    <name type="scientific">Lacrimispora amygdalina</name>
    <dbReference type="NCBI Taxonomy" id="253257"/>
    <lineage>
        <taxon>Bacteria</taxon>
        <taxon>Bacillati</taxon>
        <taxon>Bacillota</taxon>
        <taxon>Clostridia</taxon>
        <taxon>Lachnospirales</taxon>
        <taxon>Lachnospiraceae</taxon>
        <taxon>Lacrimispora</taxon>
    </lineage>
</organism>
<dbReference type="Proteomes" id="UP000260680">
    <property type="component" value="Unassembled WGS sequence"/>
</dbReference>
<evidence type="ECO:0000313" key="2">
    <source>
        <dbReference type="Proteomes" id="UP000260680"/>
    </source>
</evidence>
<comment type="caution">
    <text evidence="1">The sequence shown here is derived from an EMBL/GenBank/DDBJ whole genome shotgun (WGS) entry which is preliminary data.</text>
</comment>
<accession>A0A3E2NCT3</accession>
<dbReference type="AlphaFoldDB" id="A0A3E2NCT3"/>
<gene>
    <name evidence="1" type="ORF">DS742_11905</name>
</gene>
<evidence type="ECO:0000313" key="1">
    <source>
        <dbReference type="EMBL" id="RFZ78806.1"/>
    </source>
</evidence>
<reference evidence="1 2" key="1">
    <citation type="submission" date="2018-07" db="EMBL/GenBank/DDBJ databases">
        <title>New species, Clostridium PI-S10-A1B.</title>
        <authorList>
            <person name="Krishna G."/>
            <person name="Summeta K."/>
            <person name="Shikha S."/>
            <person name="Prabhu P.B."/>
            <person name="Suresh K."/>
        </authorList>
    </citation>
    <scope>NUCLEOTIDE SEQUENCE [LARGE SCALE GENOMIC DNA]</scope>
    <source>
        <strain evidence="1 2">PI-S10-A1B</strain>
    </source>
</reference>
<name>A0A3E2NCT3_9FIRM</name>
<protein>
    <submittedName>
        <fullName evidence="1">Uncharacterized protein</fullName>
    </submittedName>
</protein>
<dbReference type="EMBL" id="QOHO01000031">
    <property type="protein sequence ID" value="RFZ78806.1"/>
    <property type="molecule type" value="Genomic_DNA"/>
</dbReference>
<proteinExistence type="predicted"/>
<sequence length="65" mass="7735">MVEEVANLFEVDMSELIIKKRLIYVHESSSFQECTFELLFDKLRESDQYIILDLVESFLLAKYIV</sequence>